<gene>
    <name evidence="2" type="ORF">LEL_07615</name>
</gene>
<keyword evidence="1" id="KW-0732">Signal</keyword>
<feature type="signal peptide" evidence="1">
    <location>
        <begin position="1"/>
        <end position="17"/>
    </location>
</feature>
<keyword evidence="3" id="KW-1185">Reference proteome</keyword>
<dbReference type="EMBL" id="AZHF01000005">
    <property type="protein sequence ID" value="OAA75627.1"/>
    <property type="molecule type" value="Genomic_DNA"/>
</dbReference>
<dbReference type="OrthoDB" id="10352880at2759"/>
<evidence type="ECO:0000256" key="1">
    <source>
        <dbReference type="SAM" id="SignalP"/>
    </source>
</evidence>
<sequence>MQPQFILATLLAGLVAAAPQDIVFPDAEDDGCEQGKAITGPPGTFCIGTHGENYGPPKTAATECGIPACFKFPGCEKYVKGPDGCDECPPGC</sequence>
<comment type="caution">
    <text evidence="2">The sequence shown here is derived from an EMBL/GenBank/DDBJ whole genome shotgun (WGS) entry which is preliminary data.</text>
</comment>
<dbReference type="AlphaFoldDB" id="A0A168FUA9"/>
<evidence type="ECO:0000313" key="3">
    <source>
        <dbReference type="Proteomes" id="UP000076881"/>
    </source>
</evidence>
<protein>
    <submittedName>
        <fullName evidence="2">Uncharacterized protein</fullName>
    </submittedName>
</protein>
<evidence type="ECO:0000313" key="2">
    <source>
        <dbReference type="EMBL" id="OAA75627.1"/>
    </source>
</evidence>
<reference evidence="2 3" key="1">
    <citation type="journal article" date="2016" name="Genome Biol. Evol.">
        <title>Divergent and convergent evolution of fungal pathogenicity.</title>
        <authorList>
            <person name="Shang Y."/>
            <person name="Xiao G."/>
            <person name="Zheng P."/>
            <person name="Cen K."/>
            <person name="Zhan S."/>
            <person name="Wang C."/>
        </authorList>
    </citation>
    <scope>NUCLEOTIDE SEQUENCE [LARGE SCALE GENOMIC DNA]</scope>
    <source>
        <strain evidence="2 3">RCEF 1005</strain>
    </source>
</reference>
<feature type="chain" id="PRO_5007896939" evidence="1">
    <location>
        <begin position="18"/>
        <end position="92"/>
    </location>
</feature>
<name>A0A168FUA9_CORDF</name>
<proteinExistence type="predicted"/>
<organism evidence="2 3">
    <name type="scientific">Akanthomyces lecanii RCEF 1005</name>
    <dbReference type="NCBI Taxonomy" id="1081108"/>
    <lineage>
        <taxon>Eukaryota</taxon>
        <taxon>Fungi</taxon>
        <taxon>Dikarya</taxon>
        <taxon>Ascomycota</taxon>
        <taxon>Pezizomycotina</taxon>
        <taxon>Sordariomycetes</taxon>
        <taxon>Hypocreomycetidae</taxon>
        <taxon>Hypocreales</taxon>
        <taxon>Cordycipitaceae</taxon>
        <taxon>Akanthomyces</taxon>
        <taxon>Cordyceps confragosa</taxon>
    </lineage>
</organism>
<accession>A0A168FUA9</accession>
<dbReference type="Proteomes" id="UP000076881">
    <property type="component" value="Unassembled WGS sequence"/>
</dbReference>